<dbReference type="PANTHER" id="PTHR33223:SF11">
    <property type="entry name" value="ELEMENT PROTEIN, PUTATIVE-RELATED"/>
    <property type="match status" value="1"/>
</dbReference>
<dbReference type="InterPro" id="IPR005162">
    <property type="entry name" value="Retrotrans_gag_dom"/>
</dbReference>
<reference evidence="4" key="2">
    <citation type="submission" date="2025-08" db="UniProtKB">
        <authorList>
            <consortium name="RefSeq"/>
        </authorList>
    </citation>
    <scope>IDENTIFICATION</scope>
    <source>
        <tissue evidence="4">Leaf</tissue>
    </source>
</reference>
<proteinExistence type="predicted"/>
<reference evidence="3" key="1">
    <citation type="journal article" date="2013" name="Genome Biol.">
        <title>Reference genomes and transcriptomes of Nicotiana sylvestris and Nicotiana tomentosiformis.</title>
        <authorList>
            <person name="Sierro N."/>
            <person name="Battey J.N."/>
            <person name="Ouadi S."/>
            <person name="Bovet L."/>
            <person name="Goepfert S."/>
            <person name="Bakaher N."/>
            <person name="Peitsch M.C."/>
            <person name="Ivanov N.V."/>
        </authorList>
    </citation>
    <scope>NUCLEOTIDE SEQUENCE [LARGE SCALE GENOMIC DNA]</scope>
</reference>
<dbReference type="PANTHER" id="PTHR33223">
    <property type="entry name" value="CCHC-TYPE DOMAIN-CONTAINING PROTEIN"/>
    <property type="match status" value="1"/>
</dbReference>
<feature type="compositionally biased region" description="Pro residues" evidence="1">
    <location>
        <begin position="42"/>
        <end position="51"/>
    </location>
</feature>
<name>A0A1U7WGX9_NICSY</name>
<sequence>MANNNLIGNVLPGEEVDDTAEDEMPLVPQAQIRGRQANDNIPNPPPAPPRIAPRVLPNERYASAIVPPWIRTGNFQITNVMLTLLEKIGYFTCAPHQNSYKYLKGFVDTCWGSKQTNVSEDALRLRFFPFSLRGKALDWLKRLHNYSITTWDELADKFIAKFFSPGHMAALRDEILAFK</sequence>
<dbReference type="Pfam" id="PF03732">
    <property type="entry name" value="Retrotrans_gag"/>
    <property type="match status" value="1"/>
</dbReference>
<evidence type="ECO:0000313" key="4">
    <source>
        <dbReference type="RefSeq" id="XP_009773495.1"/>
    </source>
</evidence>
<dbReference type="RefSeq" id="XP_009773495.1">
    <property type="nucleotide sequence ID" value="XM_009775193.1"/>
</dbReference>
<feature type="region of interest" description="Disordered" evidence="1">
    <location>
        <begin position="33"/>
        <end position="52"/>
    </location>
</feature>
<organism evidence="3 4">
    <name type="scientific">Nicotiana sylvestris</name>
    <name type="common">Wood tobacco</name>
    <name type="synonym">South American tobacco</name>
    <dbReference type="NCBI Taxonomy" id="4096"/>
    <lineage>
        <taxon>Eukaryota</taxon>
        <taxon>Viridiplantae</taxon>
        <taxon>Streptophyta</taxon>
        <taxon>Embryophyta</taxon>
        <taxon>Tracheophyta</taxon>
        <taxon>Spermatophyta</taxon>
        <taxon>Magnoliopsida</taxon>
        <taxon>eudicotyledons</taxon>
        <taxon>Gunneridae</taxon>
        <taxon>Pentapetalae</taxon>
        <taxon>asterids</taxon>
        <taxon>lamiids</taxon>
        <taxon>Solanales</taxon>
        <taxon>Solanaceae</taxon>
        <taxon>Nicotianoideae</taxon>
        <taxon>Nicotianeae</taxon>
        <taxon>Nicotiana</taxon>
    </lineage>
</organism>
<dbReference type="AlphaFoldDB" id="A0A1U7WGX9"/>
<feature type="domain" description="Retrotransposon gag" evidence="2">
    <location>
        <begin position="126"/>
        <end position="178"/>
    </location>
</feature>
<evidence type="ECO:0000256" key="1">
    <source>
        <dbReference type="SAM" id="MobiDB-lite"/>
    </source>
</evidence>
<keyword evidence="3" id="KW-1185">Reference proteome</keyword>
<evidence type="ECO:0000313" key="3">
    <source>
        <dbReference type="Proteomes" id="UP000189701"/>
    </source>
</evidence>
<evidence type="ECO:0000259" key="2">
    <source>
        <dbReference type="Pfam" id="PF03732"/>
    </source>
</evidence>
<protein>
    <submittedName>
        <fullName evidence="4">Uncharacterized protein LOC104223717</fullName>
    </submittedName>
</protein>
<accession>A0A1U7WGX9</accession>
<dbReference type="Proteomes" id="UP000189701">
    <property type="component" value="Unplaced"/>
</dbReference>
<gene>
    <name evidence="4" type="primary">LOC104223717</name>
</gene>
<dbReference type="eggNOG" id="KOG0017">
    <property type="taxonomic scope" value="Eukaryota"/>
</dbReference>